<dbReference type="InterPro" id="IPR051923">
    <property type="entry name" value="Glycosyl_Hydrolase_39"/>
</dbReference>
<dbReference type="GO" id="GO:0004553">
    <property type="term" value="F:hydrolase activity, hydrolyzing O-glycosyl compounds"/>
    <property type="evidence" value="ECO:0007669"/>
    <property type="project" value="TreeGrafter"/>
</dbReference>
<dbReference type="Gene3D" id="3.20.20.80">
    <property type="entry name" value="Glycosidases"/>
    <property type="match status" value="1"/>
</dbReference>
<dbReference type="PANTHER" id="PTHR12631:SF10">
    <property type="entry name" value="BETA-XYLOSIDASE-LIKE PROTEIN-RELATED"/>
    <property type="match status" value="1"/>
</dbReference>
<name>A0A060CDB7_9CHLR</name>
<protein>
    <submittedName>
        <fullName evidence="1">CAZy families GH39 protein</fullName>
    </submittedName>
</protein>
<dbReference type="InterPro" id="IPR017853">
    <property type="entry name" value="GH"/>
</dbReference>
<proteinExistence type="predicted"/>
<evidence type="ECO:0000313" key="1">
    <source>
        <dbReference type="EMBL" id="AIA93214.1"/>
    </source>
</evidence>
<organism evidence="1">
    <name type="scientific">uncultured Roseiflexus sp</name>
    <dbReference type="NCBI Taxonomy" id="290602"/>
    <lineage>
        <taxon>Bacteria</taxon>
        <taxon>Bacillati</taxon>
        <taxon>Chloroflexota</taxon>
        <taxon>Chloroflexia</taxon>
        <taxon>Chloroflexales</taxon>
        <taxon>Roseiflexineae</taxon>
        <taxon>Roseiflexaceae</taxon>
        <taxon>Roseiflexus</taxon>
        <taxon>environmental samples</taxon>
    </lineage>
</organism>
<dbReference type="AlphaFoldDB" id="A0A060CDB7"/>
<reference evidence="1" key="1">
    <citation type="journal article" date="2013" name="Environ. Microbiol.">
        <title>Seasonally variable intestinal metagenomes of the red palm weevil (Rhynchophorus ferrugineus).</title>
        <authorList>
            <person name="Jia S."/>
            <person name="Zhang X."/>
            <person name="Zhang G."/>
            <person name="Yin A."/>
            <person name="Zhang S."/>
            <person name="Li F."/>
            <person name="Wang L."/>
            <person name="Zhao D."/>
            <person name="Yun Q."/>
            <person name="Tala"/>
            <person name="Wang J."/>
            <person name="Sun G."/>
            <person name="Baabdullah M."/>
            <person name="Yu X."/>
            <person name="Hu S."/>
            <person name="Al-Mssallem I.S."/>
            <person name="Yu J."/>
        </authorList>
    </citation>
    <scope>NUCLEOTIDE SEQUENCE</scope>
</reference>
<dbReference type="EMBL" id="KF125878">
    <property type="protein sequence ID" value="AIA93214.1"/>
    <property type="molecule type" value="Genomic_DNA"/>
</dbReference>
<dbReference type="PANTHER" id="PTHR12631">
    <property type="entry name" value="ALPHA-L-IDURONIDASE"/>
    <property type="match status" value="1"/>
</dbReference>
<feature type="non-terminal residue" evidence="1">
    <location>
        <position position="156"/>
    </location>
</feature>
<accession>A0A060CDB7</accession>
<sequence length="156" mass="18050">MYDAGAAPYFDILAIHAYGWSSDPDEPADPDVINFRRSELLRQIMIDNGDGDKSAMITEAGWNDHPRWTRAVRPAQRIAWTLRAYEIAQEWEWMDSLAMWVFRFPWEQKSYQDYYTFVRPDFAPRPIYEEVARYGRGEVAAPTADIAPVARSTPVA</sequence>
<dbReference type="SUPFAM" id="SSF51445">
    <property type="entry name" value="(Trans)glycosidases"/>
    <property type="match status" value="1"/>
</dbReference>